<evidence type="ECO:0000313" key="2">
    <source>
        <dbReference type="Proteomes" id="UP000789920"/>
    </source>
</evidence>
<comment type="caution">
    <text evidence="1">The sequence shown here is derived from an EMBL/GenBank/DDBJ whole genome shotgun (WGS) entry which is preliminary data.</text>
</comment>
<protein>
    <submittedName>
        <fullName evidence="1">856_t:CDS:1</fullName>
    </submittedName>
</protein>
<accession>A0ACA9KMG2</accession>
<keyword evidence="2" id="KW-1185">Reference proteome</keyword>
<organism evidence="1 2">
    <name type="scientific">Racocetra persica</name>
    <dbReference type="NCBI Taxonomy" id="160502"/>
    <lineage>
        <taxon>Eukaryota</taxon>
        <taxon>Fungi</taxon>
        <taxon>Fungi incertae sedis</taxon>
        <taxon>Mucoromycota</taxon>
        <taxon>Glomeromycotina</taxon>
        <taxon>Glomeromycetes</taxon>
        <taxon>Diversisporales</taxon>
        <taxon>Gigasporaceae</taxon>
        <taxon>Racocetra</taxon>
    </lineage>
</organism>
<dbReference type="EMBL" id="CAJVQC010000864">
    <property type="protein sequence ID" value="CAG8482646.1"/>
    <property type="molecule type" value="Genomic_DNA"/>
</dbReference>
<gene>
    <name evidence="1" type="ORF">RPERSI_LOCUS1044</name>
</gene>
<sequence>MHELKVGVLYIFADSGFHDYTSELKLFHNEIVSENLLFTDFILESDFLVLIEEKDKNMIDINVYDNTNDDMMNIDENENMKDKYMMDN</sequence>
<proteinExistence type="predicted"/>
<evidence type="ECO:0000313" key="1">
    <source>
        <dbReference type="EMBL" id="CAG8482646.1"/>
    </source>
</evidence>
<dbReference type="Proteomes" id="UP000789920">
    <property type="component" value="Unassembled WGS sequence"/>
</dbReference>
<name>A0ACA9KMG2_9GLOM</name>
<reference evidence="1" key="1">
    <citation type="submission" date="2021-06" db="EMBL/GenBank/DDBJ databases">
        <authorList>
            <person name="Kallberg Y."/>
            <person name="Tangrot J."/>
            <person name="Rosling A."/>
        </authorList>
    </citation>
    <scope>NUCLEOTIDE SEQUENCE</scope>
    <source>
        <strain evidence="1">MA461A</strain>
    </source>
</reference>